<proteinExistence type="predicted"/>
<keyword evidence="4" id="KW-0547">Nucleotide-binding</keyword>
<evidence type="ECO:0000313" key="5">
    <source>
        <dbReference type="Proteomes" id="UP000317371"/>
    </source>
</evidence>
<keyword evidence="4" id="KW-0347">Helicase</keyword>
<dbReference type="FunFam" id="3.40.50.300:FF:000533">
    <property type="entry name" value="Helicase, Snf2 family"/>
    <property type="match status" value="1"/>
</dbReference>
<keyword evidence="1" id="KW-0378">Hydrolase</keyword>
<dbReference type="GO" id="GO:0016787">
    <property type="term" value="F:hydrolase activity"/>
    <property type="evidence" value="ECO:0007669"/>
    <property type="project" value="UniProtKB-KW"/>
</dbReference>
<dbReference type="InterPro" id="IPR022138">
    <property type="entry name" value="DUF3670"/>
</dbReference>
<dbReference type="InterPro" id="IPR000330">
    <property type="entry name" value="SNF2_N"/>
</dbReference>
<evidence type="ECO:0000256" key="1">
    <source>
        <dbReference type="ARBA" id="ARBA00022801"/>
    </source>
</evidence>
<dbReference type="Gene3D" id="3.40.50.300">
    <property type="entry name" value="P-loop containing nucleotide triphosphate hydrolases"/>
    <property type="match status" value="1"/>
</dbReference>
<dbReference type="EMBL" id="VIGC01000006">
    <property type="protein sequence ID" value="TQE96746.1"/>
    <property type="molecule type" value="Genomic_DNA"/>
</dbReference>
<dbReference type="InterPro" id="IPR038718">
    <property type="entry name" value="SNF2-like_sf"/>
</dbReference>
<dbReference type="GO" id="GO:0004386">
    <property type="term" value="F:helicase activity"/>
    <property type="evidence" value="ECO:0007669"/>
    <property type="project" value="UniProtKB-KW"/>
</dbReference>
<dbReference type="Gene3D" id="3.40.50.10810">
    <property type="entry name" value="Tandem AAA-ATPase domain"/>
    <property type="match status" value="1"/>
</dbReference>
<dbReference type="InterPro" id="IPR014001">
    <property type="entry name" value="Helicase_ATP-bd"/>
</dbReference>
<dbReference type="CDD" id="cd18012">
    <property type="entry name" value="DEXQc_arch_SWI2_SNF2"/>
    <property type="match status" value="1"/>
</dbReference>
<organism evidence="4 5">
    <name type="scientific">Litorilinea aerophila</name>
    <dbReference type="NCBI Taxonomy" id="1204385"/>
    <lineage>
        <taxon>Bacteria</taxon>
        <taxon>Bacillati</taxon>
        <taxon>Chloroflexota</taxon>
        <taxon>Caldilineae</taxon>
        <taxon>Caldilineales</taxon>
        <taxon>Caldilineaceae</taxon>
        <taxon>Litorilinea</taxon>
    </lineage>
</organism>
<dbReference type="InterPro" id="IPR027417">
    <property type="entry name" value="P-loop_NTPase"/>
</dbReference>
<gene>
    <name evidence="4" type="ORF">FKZ61_05650</name>
</gene>
<dbReference type="OrthoDB" id="9814088at2"/>
<dbReference type="AlphaFoldDB" id="A0A540VJ17"/>
<evidence type="ECO:0000259" key="2">
    <source>
        <dbReference type="PROSITE" id="PS51192"/>
    </source>
</evidence>
<dbReference type="PANTHER" id="PTHR10799">
    <property type="entry name" value="SNF2/RAD54 HELICASE FAMILY"/>
    <property type="match status" value="1"/>
</dbReference>
<sequence>MFVLHVHWQPPASPDKNGRLIFWAEHAQTTPEPADRRVRRARPHPFAATAGQVRALLARLTGLDPDGQAQTLTLQLPTGRRGPTPSPGLLHDWPQEDTRAGLSLRPWEIPGFAPAPADACFQLLRLPAPTQLDPSVRLGDTVRFWQAAARLLLEAFTQQKLVPTLEAANEQAGPYLARWQPLLDGPRDGPRLAQLRRAMPPLCRADASFDPTLTPDHLLHTFLNAMADALARRWAQESIPVPVTLDEPVQAWLNALGRQDPTVRGSSAQLRRLLASHRAWLRNLRVAGDRHFRVALRLEAPTASQEDGQATPTADRWRLHFLLQSRDDPSLLVPADQIWHRRGSALEALPHRPADPQSLLLTGLGYAARLFEPLRRSLDAKRPTGAWLSGHEAYTFLREVAPLLEESGFGVLVPPWWNQRSARLGVRLRLKGQGSTPGEGVASGLLTMENLVHFQWELALGGEPLSREEFEALVRLKTPLVQIRGQWVQLDPEQIEAAIRFWQKSQREGDLRLLDALQMGLAAEQVDGLPVEGVETEGWFRDWMAHFTQQERLELLLEPQGLRAQLRPYQRYGYSWLDFQRRWGIGAILADDMGLGKTIQTLAMLQGVKEQAGRLPGPVLLICPTSVVINWAKEAARFTPELSFLVHQGPNRLQGQDFLEEVRKVDLVATSYALVRRDAELLKQVEWFGVVLDEAQNIKNPETRQARIARSLPAGFRLALTGTPVENRLSELWSIMQFLNPGFLGSQRAFRQRFAIPIERYGDPEAAGKLRRLVSPFILRRVKTDPTVIQDLPEKQEIKAYCTLTEEQATLYEAVVQESLRVIEEAEGMDRRGQVLSMLMKLKQICNHPAQFLHQLGDGYRVDGEERRSGKLARTAELMEELLAEGDRALVFTQFAEMGNLLRAYFQQRLGVPVLFLHGGTPPRQRHEMVERFQDDPDGPPIFVLSLKAGGTGLNLTRASRVFHFDRWWNPAVEDQATDRAFRIGQRQNVQVYKFVCVGTLEEKIDEMIEAKKALAESIVGSGENWLTELSTDELKELVTLRREMLA</sequence>
<dbReference type="RefSeq" id="WP_141609118.1">
    <property type="nucleotide sequence ID" value="NZ_VIGC02000006.1"/>
</dbReference>
<reference evidence="4 5" key="1">
    <citation type="submission" date="2019-06" db="EMBL/GenBank/DDBJ databases">
        <title>Genome sequence of Litorilinea aerophila BAA-2444.</title>
        <authorList>
            <person name="Maclea K.S."/>
            <person name="Maurais E.G."/>
            <person name="Iannazzi L.C."/>
        </authorList>
    </citation>
    <scope>NUCLEOTIDE SEQUENCE [LARGE SCALE GENOMIC DNA]</scope>
    <source>
        <strain evidence="4 5">ATCC BAA-2444</strain>
    </source>
</reference>
<dbReference type="CDD" id="cd18793">
    <property type="entry name" value="SF2_C_SNF"/>
    <property type="match status" value="1"/>
</dbReference>
<name>A0A540VJ17_9CHLR</name>
<dbReference type="SMART" id="SM00487">
    <property type="entry name" value="DEXDc"/>
    <property type="match status" value="1"/>
</dbReference>
<keyword evidence="4" id="KW-0067">ATP-binding</keyword>
<evidence type="ECO:0000259" key="3">
    <source>
        <dbReference type="PROSITE" id="PS51194"/>
    </source>
</evidence>
<evidence type="ECO:0000313" key="4">
    <source>
        <dbReference type="EMBL" id="TQE96746.1"/>
    </source>
</evidence>
<comment type="caution">
    <text evidence="4">The sequence shown here is derived from an EMBL/GenBank/DDBJ whole genome shotgun (WGS) entry which is preliminary data.</text>
</comment>
<dbReference type="Pfam" id="PF00176">
    <property type="entry name" value="SNF2-rel_dom"/>
    <property type="match status" value="1"/>
</dbReference>
<dbReference type="GO" id="GO:0005524">
    <property type="term" value="F:ATP binding"/>
    <property type="evidence" value="ECO:0007669"/>
    <property type="project" value="InterPro"/>
</dbReference>
<keyword evidence="5" id="KW-1185">Reference proteome</keyword>
<dbReference type="Proteomes" id="UP000317371">
    <property type="component" value="Unassembled WGS sequence"/>
</dbReference>
<protein>
    <submittedName>
        <fullName evidence="4">DEAD/DEAH box helicase</fullName>
    </submittedName>
</protein>
<dbReference type="SUPFAM" id="SSF52540">
    <property type="entry name" value="P-loop containing nucleoside triphosphate hydrolases"/>
    <property type="match status" value="2"/>
</dbReference>
<dbReference type="InterPro" id="IPR001650">
    <property type="entry name" value="Helicase_C-like"/>
</dbReference>
<accession>A0A540VJ17</accession>
<dbReference type="Pfam" id="PF12419">
    <property type="entry name" value="DUF3670"/>
    <property type="match status" value="1"/>
</dbReference>
<dbReference type="Pfam" id="PF00271">
    <property type="entry name" value="Helicase_C"/>
    <property type="match status" value="1"/>
</dbReference>
<dbReference type="FunCoup" id="A0A540VJ17">
    <property type="interactions" value="257"/>
</dbReference>
<dbReference type="InterPro" id="IPR049730">
    <property type="entry name" value="SNF2/RAD54-like_C"/>
</dbReference>
<feature type="domain" description="Helicase C-terminal" evidence="3">
    <location>
        <begin position="874"/>
        <end position="1031"/>
    </location>
</feature>
<feature type="domain" description="Helicase ATP-binding" evidence="2">
    <location>
        <begin position="578"/>
        <end position="742"/>
    </location>
</feature>
<dbReference type="InParanoid" id="A0A540VJ17"/>
<dbReference type="SMART" id="SM00490">
    <property type="entry name" value="HELICc"/>
    <property type="match status" value="1"/>
</dbReference>
<dbReference type="PROSITE" id="PS51194">
    <property type="entry name" value="HELICASE_CTER"/>
    <property type="match status" value="1"/>
</dbReference>
<dbReference type="PROSITE" id="PS51192">
    <property type="entry name" value="HELICASE_ATP_BIND_1"/>
    <property type="match status" value="1"/>
</dbReference>